<accession>A0A164NCP0</accession>
<protein>
    <submittedName>
        <fullName evidence="2">Uncharacterized protein</fullName>
    </submittedName>
</protein>
<proteinExistence type="predicted"/>
<feature type="region of interest" description="Disordered" evidence="1">
    <location>
        <begin position="1"/>
        <end position="72"/>
    </location>
</feature>
<evidence type="ECO:0000256" key="1">
    <source>
        <dbReference type="SAM" id="MobiDB-lite"/>
    </source>
</evidence>
<sequence>MTPRRVRRGESADAAPHGGGDIRPMRKAGGFGSYSAVGFRAVPPIGSAPMPSAPEPDTAERELAAAGVPEPR</sequence>
<dbReference type="AlphaFoldDB" id="A0A164NCP0"/>
<dbReference type="Proteomes" id="UP000076512">
    <property type="component" value="Unassembled WGS sequence"/>
</dbReference>
<evidence type="ECO:0000313" key="3">
    <source>
        <dbReference type="Proteomes" id="UP000076512"/>
    </source>
</evidence>
<dbReference type="OrthoDB" id="4556581at2"/>
<reference evidence="2 3" key="1">
    <citation type="submission" date="2016-04" db="EMBL/GenBank/DDBJ databases">
        <authorList>
            <person name="Evans L.H."/>
            <person name="Alamgir A."/>
            <person name="Owens N."/>
            <person name="Weber N.D."/>
            <person name="Virtaneva K."/>
            <person name="Barbian K."/>
            <person name="Babar A."/>
            <person name="Rosenke K."/>
        </authorList>
    </citation>
    <scope>NUCLEOTIDE SEQUENCE [LARGE SCALE GENOMIC DNA]</scope>
    <source>
        <strain evidence="2 3">IFM 0406</strain>
    </source>
</reference>
<keyword evidence="3" id="KW-1185">Reference proteome</keyword>
<dbReference type="RefSeq" id="WP_067588195.1">
    <property type="nucleotide sequence ID" value="NZ_JABMCZ010000005.1"/>
</dbReference>
<evidence type="ECO:0000313" key="2">
    <source>
        <dbReference type="EMBL" id="KZM74222.1"/>
    </source>
</evidence>
<dbReference type="STRING" id="455432.AWN90_26335"/>
<dbReference type="EMBL" id="LWGR01000006">
    <property type="protein sequence ID" value="KZM74222.1"/>
    <property type="molecule type" value="Genomic_DNA"/>
</dbReference>
<comment type="caution">
    <text evidence="2">The sequence shown here is derived from an EMBL/GenBank/DDBJ whole genome shotgun (WGS) entry which is preliminary data.</text>
</comment>
<gene>
    <name evidence="2" type="ORF">AWN90_26335</name>
</gene>
<organism evidence="2 3">
    <name type="scientific">Nocardia terpenica</name>
    <dbReference type="NCBI Taxonomy" id="455432"/>
    <lineage>
        <taxon>Bacteria</taxon>
        <taxon>Bacillati</taxon>
        <taxon>Actinomycetota</taxon>
        <taxon>Actinomycetes</taxon>
        <taxon>Mycobacteriales</taxon>
        <taxon>Nocardiaceae</taxon>
        <taxon>Nocardia</taxon>
    </lineage>
</organism>
<name>A0A164NCP0_9NOCA</name>